<gene>
    <name evidence="2" type="ORF">CAK95_17375</name>
</gene>
<dbReference type="InterPro" id="IPR050109">
    <property type="entry name" value="HTH-type_TetR-like_transc_reg"/>
</dbReference>
<dbReference type="PANTHER" id="PTHR30055:SF226">
    <property type="entry name" value="HTH-TYPE TRANSCRIPTIONAL REGULATOR PKSA"/>
    <property type="match status" value="1"/>
</dbReference>
<proteinExistence type="predicted"/>
<dbReference type="RefSeq" id="WP_086089048.1">
    <property type="nucleotide sequence ID" value="NZ_CP021112.1"/>
</dbReference>
<dbReference type="Proteomes" id="UP000194137">
    <property type="component" value="Chromosome"/>
</dbReference>
<dbReference type="KEGG" id="psin:CAK95_17375"/>
<dbReference type="PROSITE" id="PS50977">
    <property type="entry name" value="HTH_TETR_2"/>
    <property type="match status" value="1"/>
</dbReference>
<accession>A0A1W6ZTH9</accession>
<dbReference type="GO" id="GO:0003700">
    <property type="term" value="F:DNA-binding transcription factor activity"/>
    <property type="evidence" value="ECO:0007669"/>
    <property type="project" value="TreeGrafter"/>
</dbReference>
<dbReference type="SUPFAM" id="SSF46689">
    <property type="entry name" value="Homeodomain-like"/>
    <property type="match status" value="1"/>
</dbReference>
<name>A0A1W6ZTH9_9HYPH</name>
<dbReference type="InterPro" id="IPR001647">
    <property type="entry name" value="HTH_TetR"/>
</dbReference>
<dbReference type="Pfam" id="PF17932">
    <property type="entry name" value="TetR_C_24"/>
    <property type="match status" value="1"/>
</dbReference>
<sequence length="208" mass="23271">MARPRSADHDIKRRAILAQSAGLFAKNGFDRTSMAEVAAACGVSKALLYHYYVGKETLLFDILREHLQALIDAVNAVDRSLEPRVRLRGLVGALLEAYRDADHEHKIQINEMSKLPEDRHEALVGMERELVAVFAEAIADALPAIARSKELLKPVTMSLFGMLNWHYMWFREQGVMSREAYADLATTVLLEGAQALTVPAQTKTKRRA</sequence>
<dbReference type="PRINTS" id="PR00455">
    <property type="entry name" value="HTHTETR"/>
</dbReference>
<dbReference type="Gene3D" id="1.10.10.60">
    <property type="entry name" value="Homeodomain-like"/>
    <property type="match status" value="1"/>
</dbReference>
<dbReference type="PANTHER" id="PTHR30055">
    <property type="entry name" value="HTH-TYPE TRANSCRIPTIONAL REGULATOR RUTR"/>
    <property type="match status" value="1"/>
</dbReference>
<reference evidence="2 3" key="1">
    <citation type="submission" date="2017-05" db="EMBL/GenBank/DDBJ databases">
        <title>Full genome sequence of Pseudorhodoplanes sinuspersici.</title>
        <authorList>
            <person name="Dastgheib S.M.M."/>
            <person name="Shavandi M."/>
            <person name="Tirandaz H."/>
        </authorList>
    </citation>
    <scope>NUCLEOTIDE SEQUENCE [LARGE SCALE GENOMIC DNA]</scope>
    <source>
        <strain evidence="2 3">RIPI110</strain>
    </source>
</reference>
<keyword evidence="3" id="KW-1185">Reference proteome</keyword>
<dbReference type="Pfam" id="PF00440">
    <property type="entry name" value="TetR_N"/>
    <property type="match status" value="1"/>
</dbReference>
<dbReference type="STRING" id="1235591.CAK95_17375"/>
<dbReference type="EMBL" id="CP021112">
    <property type="protein sequence ID" value="ARQ00652.1"/>
    <property type="molecule type" value="Genomic_DNA"/>
</dbReference>
<evidence type="ECO:0000313" key="3">
    <source>
        <dbReference type="Proteomes" id="UP000194137"/>
    </source>
</evidence>
<dbReference type="Gene3D" id="1.10.357.10">
    <property type="entry name" value="Tetracycline Repressor, domain 2"/>
    <property type="match status" value="1"/>
</dbReference>
<protein>
    <submittedName>
        <fullName evidence="2">TetR family transcriptional regulator</fullName>
    </submittedName>
</protein>
<dbReference type="GO" id="GO:0000976">
    <property type="term" value="F:transcription cis-regulatory region binding"/>
    <property type="evidence" value="ECO:0007669"/>
    <property type="project" value="TreeGrafter"/>
</dbReference>
<dbReference type="AlphaFoldDB" id="A0A1W6ZTH9"/>
<organism evidence="2 3">
    <name type="scientific">Pseudorhodoplanes sinuspersici</name>
    <dbReference type="NCBI Taxonomy" id="1235591"/>
    <lineage>
        <taxon>Bacteria</taxon>
        <taxon>Pseudomonadati</taxon>
        <taxon>Pseudomonadota</taxon>
        <taxon>Alphaproteobacteria</taxon>
        <taxon>Hyphomicrobiales</taxon>
        <taxon>Pseudorhodoplanes</taxon>
    </lineage>
</organism>
<dbReference type="SUPFAM" id="SSF48498">
    <property type="entry name" value="Tetracyclin repressor-like, C-terminal domain"/>
    <property type="match status" value="1"/>
</dbReference>
<dbReference type="OrthoDB" id="9779746at2"/>
<dbReference type="InterPro" id="IPR009057">
    <property type="entry name" value="Homeodomain-like_sf"/>
</dbReference>
<dbReference type="InterPro" id="IPR036271">
    <property type="entry name" value="Tet_transcr_reg_TetR-rel_C_sf"/>
</dbReference>
<evidence type="ECO:0000256" key="1">
    <source>
        <dbReference type="ARBA" id="ARBA00023125"/>
    </source>
</evidence>
<evidence type="ECO:0000313" key="2">
    <source>
        <dbReference type="EMBL" id="ARQ00652.1"/>
    </source>
</evidence>
<dbReference type="InterPro" id="IPR041490">
    <property type="entry name" value="KstR2_TetR_C"/>
</dbReference>
<keyword evidence="1" id="KW-0238">DNA-binding</keyword>